<dbReference type="SMART" id="SM00698">
    <property type="entry name" value="MORN"/>
    <property type="match status" value="14"/>
</dbReference>
<dbReference type="GO" id="GO:0005770">
    <property type="term" value="C:late endosome"/>
    <property type="evidence" value="ECO:0000318"/>
    <property type="project" value="GO_Central"/>
</dbReference>
<name>H3GT40_PHYRM</name>
<dbReference type="InterPro" id="IPR059070">
    <property type="entry name" value="TPR_VPS8_2"/>
</dbReference>
<dbReference type="Pfam" id="PF25066">
    <property type="entry name" value="TPR_VPS8_2"/>
    <property type="match status" value="1"/>
</dbReference>
<dbReference type="Pfam" id="PF02493">
    <property type="entry name" value="MORN"/>
    <property type="match status" value="12"/>
</dbReference>
<organism evidence="6 7">
    <name type="scientific">Phytophthora ramorum</name>
    <name type="common">Sudden oak death agent</name>
    <dbReference type="NCBI Taxonomy" id="164328"/>
    <lineage>
        <taxon>Eukaryota</taxon>
        <taxon>Sar</taxon>
        <taxon>Stramenopiles</taxon>
        <taxon>Oomycota</taxon>
        <taxon>Peronosporomycetes</taxon>
        <taxon>Peronosporales</taxon>
        <taxon>Peronosporaceae</taxon>
        <taxon>Phytophthora</taxon>
    </lineage>
</organism>
<dbReference type="GO" id="GO:0006623">
    <property type="term" value="P:protein targeting to vacuole"/>
    <property type="evidence" value="ECO:0000318"/>
    <property type="project" value="GO_Central"/>
</dbReference>
<dbReference type="SUPFAM" id="SSF50978">
    <property type="entry name" value="WD40 repeat-like"/>
    <property type="match status" value="1"/>
</dbReference>
<dbReference type="InterPro" id="IPR003409">
    <property type="entry name" value="MORN"/>
</dbReference>
<proteinExistence type="inferred from homology"/>
<feature type="compositionally biased region" description="Gly residues" evidence="3">
    <location>
        <begin position="1407"/>
        <end position="1418"/>
    </location>
</feature>
<dbReference type="InterPro" id="IPR025941">
    <property type="entry name" value="Vps8_central_dom"/>
</dbReference>
<dbReference type="Pfam" id="PF12816">
    <property type="entry name" value="TPR_Vps8"/>
    <property type="match status" value="1"/>
</dbReference>
<feature type="domain" description="Vacuolar protein sorting-associated protein 8 central" evidence="4">
    <location>
        <begin position="743"/>
        <end position="981"/>
    </location>
</feature>
<dbReference type="eggNOG" id="KOG2079">
    <property type="taxonomic scope" value="Eukaryota"/>
</dbReference>
<evidence type="ECO:0000313" key="6">
    <source>
        <dbReference type="EnsemblProtists" id="Phyra80253"/>
    </source>
</evidence>
<feature type="region of interest" description="Disordered" evidence="3">
    <location>
        <begin position="987"/>
        <end position="1008"/>
    </location>
</feature>
<feature type="region of interest" description="Disordered" evidence="3">
    <location>
        <begin position="2142"/>
        <end position="2163"/>
    </location>
</feature>
<dbReference type="VEuPathDB" id="FungiDB:KRP23_10450"/>
<dbReference type="InterPro" id="IPR001680">
    <property type="entry name" value="WD40_rpt"/>
</dbReference>
<dbReference type="SMART" id="SM00320">
    <property type="entry name" value="WD40"/>
    <property type="match status" value="3"/>
</dbReference>
<dbReference type="eggNOG" id="KOG0231">
    <property type="taxonomic scope" value="Eukaryota"/>
</dbReference>
<feature type="region of interest" description="Disordered" evidence="3">
    <location>
        <begin position="1658"/>
        <end position="1724"/>
    </location>
</feature>
<dbReference type="VEuPathDB" id="FungiDB:KRP22_13254"/>
<evidence type="ECO:0000256" key="3">
    <source>
        <dbReference type="SAM" id="MobiDB-lite"/>
    </source>
</evidence>
<dbReference type="HOGENOM" id="CLU_000917_1_0_1"/>
<dbReference type="PANTHER" id="PTHR12616:SF8">
    <property type="entry name" value="VACUOLAR PROTEIN SORTING-ASSOCIATED PROTEIN 8 HOMOLOG"/>
    <property type="match status" value="1"/>
</dbReference>
<dbReference type="GO" id="GO:0034058">
    <property type="term" value="P:endosomal vesicle fusion"/>
    <property type="evidence" value="ECO:0000318"/>
    <property type="project" value="GO_Central"/>
</dbReference>
<dbReference type="OMA" id="HEHMALR"/>
<dbReference type="VEuPathDB" id="FungiDB:KRP23_10449"/>
<evidence type="ECO:0000259" key="5">
    <source>
        <dbReference type="Pfam" id="PF25066"/>
    </source>
</evidence>
<evidence type="ECO:0000256" key="2">
    <source>
        <dbReference type="ARBA" id="ARBA00022737"/>
    </source>
</evidence>
<feature type="region of interest" description="Disordered" evidence="3">
    <location>
        <begin position="1404"/>
        <end position="1431"/>
    </location>
</feature>
<feature type="compositionally biased region" description="Basic residues" evidence="3">
    <location>
        <begin position="1699"/>
        <end position="1721"/>
    </location>
</feature>
<evidence type="ECO:0000259" key="4">
    <source>
        <dbReference type="Pfam" id="PF12816"/>
    </source>
</evidence>
<reference evidence="7" key="1">
    <citation type="journal article" date="2006" name="Science">
        <title>Phytophthora genome sequences uncover evolutionary origins and mechanisms of pathogenesis.</title>
        <authorList>
            <person name="Tyler B.M."/>
            <person name="Tripathy S."/>
            <person name="Zhang X."/>
            <person name="Dehal P."/>
            <person name="Jiang R.H."/>
            <person name="Aerts A."/>
            <person name="Arredondo F.D."/>
            <person name="Baxter L."/>
            <person name="Bensasson D."/>
            <person name="Beynon J.L."/>
            <person name="Chapman J."/>
            <person name="Damasceno C.M."/>
            <person name="Dorrance A.E."/>
            <person name="Dou D."/>
            <person name="Dickerman A.W."/>
            <person name="Dubchak I.L."/>
            <person name="Garbelotto M."/>
            <person name="Gijzen M."/>
            <person name="Gordon S.G."/>
            <person name="Govers F."/>
            <person name="Grunwald N.J."/>
            <person name="Huang W."/>
            <person name="Ivors K.L."/>
            <person name="Jones R.W."/>
            <person name="Kamoun S."/>
            <person name="Krampis K."/>
            <person name="Lamour K.H."/>
            <person name="Lee M.K."/>
            <person name="McDonald W.H."/>
            <person name="Medina M."/>
            <person name="Meijer H.J."/>
            <person name="Nordberg E.K."/>
            <person name="Maclean D.J."/>
            <person name="Ospina-Giraldo M.D."/>
            <person name="Morris P.F."/>
            <person name="Phuntumart V."/>
            <person name="Putnam N.H."/>
            <person name="Rash S."/>
            <person name="Rose J.K."/>
            <person name="Sakihama Y."/>
            <person name="Salamov A.A."/>
            <person name="Savidor A."/>
            <person name="Scheuring C.F."/>
            <person name="Smith B.M."/>
            <person name="Sobral B.W."/>
            <person name="Terry A."/>
            <person name="Torto-Alalibo T.A."/>
            <person name="Win J."/>
            <person name="Xu Z."/>
            <person name="Zhang H."/>
            <person name="Grigoriev I.V."/>
            <person name="Rokhsar D.S."/>
            <person name="Boore J.L."/>
        </authorList>
    </citation>
    <scope>NUCLEOTIDE SEQUENCE [LARGE SCALE GENOMIC DNA]</scope>
    <source>
        <strain evidence="7">Pr102</strain>
    </source>
</reference>
<reference evidence="6" key="2">
    <citation type="submission" date="2015-06" db="UniProtKB">
        <authorList>
            <consortium name="EnsemblProtists"/>
        </authorList>
    </citation>
    <scope>IDENTIFICATION</scope>
    <source>
        <strain evidence="6">Pr102</strain>
    </source>
</reference>
<dbReference type="Proteomes" id="UP000005238">
    <property type="component" value="Unassembled WGS sequence"/>
</dbReference>
<evidence type="ECO:0000256" key="1">
    <source>
        <dbReference type="ARBA" id="ARBA00009422"/>
    </source>
</evidence>
<keyword evidence="7" id="KW-1185">Reference proteome</keyword>
<dbReference type="InterPro" id="IPR045111">
    <property type="entry name" value="Vps41/Vps8"/>
</dbReference>
<dbReference type="EnsemblProtists" id="Phyra80253">
    <property type="protein sequence ID" value="Phyra80253"/>
    <property type="gene ID" value="Phyra80253"/>
</dbReference>
<feature type="domain" description="VPS8-like TPR-like repeats" evidence="5">
    <location>
        <begin position="1454"/>
        <end position="1595"/>
    </location>
</feature>
<dbReference type="Gene3D" id="2.130.10.10">
    <property type="entry name" value="YVTN repeat-like/Quinoprotein amine dehydrogenase"/>
    <property type="match status" value="1"/>
</dbReference>
<protein>
    <submittedName>
        <fullName evidence="6">Uncharacterized protein</fullName>
    </submittedName>
</protein>
<dbReference type="PANTHER" id="PTHR12616">
    <property type="entry name" value="VACUOLAR PROTEIN SORTING VPS41"/>
    <property type="match status" value="1"/>
</dbReference>
<dbReference type="InParanoid" id="H3GT40"/>
<comment type="similarity">
    <text evidence="1">Belongs to the VPS8 family.</text>
</comment>
<feature type="region of interest" description="Disordered" evidence="3">
    <location>
        <begin position="1488"/>
        <end position="1509"/>
    </location>
</feature>
<dbReference type="VEuPathDB" id="FungiDB:KRP22_13253"/>
<dbReference type="GO" id="GO:0030897">
    <property type="term" value="C:HOPS complex"/>
    <property type="evidence" value="ECO:0000318"/>
    <property type="project" value="GO_Central"/>
</dbReference>
<accession>H3GT40</accession>
<dbReference type="InterPro" id="IPR015943">
    <property type="entry name" value="WD40/YVTN_repeat-like_dom_sf"/>
</dbReference>
<feature type="compositionally biased region" description="Polar residues" evidence="3">
    <location>
        <begin position="858"/>
        <end position="870"/>
    </location>
</feature>
<keyword evidence="2" id="KW-0677">Repeat</keyword>
<evidence type="ECO:0000313" key="7">
    <source>
        <dbReference type="Proteomes" id="UP000005238"/>
    </source>
</evidence>
<feature type="region of interest" description="Disordered" evidence="3">
    <location>
        <begin position="839"/>
        <end position="870"/>
    </location>
</feature>
<dbReference type="EMBL" id="DS566044">
    <property type="status" value="NOT_ANNOTATED_CDS"/>
    <property type="molecule type" value="Genomic_DNA"/>
</dbReference>
<sequence>MSGVESLLLESDDEDLGELDLSAITLEEILREEEQATKGTQAQGGGAQDGDELFFSPATFTLSIEPGPGMDVVPAPKAAPVAASKTETHFRSSLEIAEAREKQLLSCVGVELISPLQVKRRLRAHARSKALKSRREGLVAMKKNQRKKQIAEGAGATAVAVATEKKSTGVVKVEPMEAISRQLRKNIEFKEYGPGSPTVVAIHSKFIAIGTSKGLVIIFDHFQNIRQVLGNTNDADGDGPVTAVDVSPGSDYLVCGYQSGRIVLWDMIKGTSLKAVSDAHENPVVSLRFLKDQKPVLVSVDTNGLVNKLNFSKMMGMVYVVDVDPLYDGSAGKILSISVLPQSAGNAKISYLTDQYCLAALSTETVTFIIAIEPEVRVIYRWARPDDIAPDDPVLPSLAFAWISFPGSSRALAPVLARGWGNRVQFLEVVFPGGKNHSHGRHGFPTFDEHDQIESSSAVMAVQWLGDQVVVYLNSHDEICVYDVMSRQELEIVDVSSLELVFASYRGKNARSFSNSFRGCYNILYLLGLKELQTARVLPWTQRIDLLVDDGEWLEALALALDHYEGLKIAAADRAARDRFPPVFFRDKQNDQCLVDILHMCQTNQRTGEKEDVFRHEESADEVRWVCGEVPYPPDIAKKLEETLQKARSGEVTKNFVPISVAERVADLLMEYVRLAIANAPGSTAAAGGELSLNKIGMKLDLAKSHYQMLAGVCIEYCALIGRTDLLFGEIYTRFKDANKLSVFVELLEPYILSEKLRNLSPVAMEEFVKHFSDQGKLAQVEQCLLHLNVAELDLDTILKLCHDHELYSALIYIYNEGMDDYTTPIDVLLEACSDAKASKSKPAPEPAPRATRAPSGSKVSSLASAFGGTTRTAGSKVSIAKPAGLSAREKAEEEALSGPRRRRLYGYKLLLYISYALSGRSFPKHEPISAQKLGKVRSQICYHLFEQAVAGSSNPRPYPRLETLIDLDARELFNIMGRMFDTPSVEFEGEKKDGSGRPTSRYDSARNAEMTKCPSRLSIVLSLAEVIFGPKSPFSSVEHAHFFMFEARLLSGGSIEPQEYADARAEAIGDAGSANSGESMMDSLMNFLALGPASLLSKGSSAVTPATSQEEGFDKAGREAMLVRLLTKLSKATYNHEALLASVIREKMNRAAVLLYKDKGDFTQAIASYLADEDHEYQVNAFSYIRVETDKAVDGEEMEMRDSNGAEPTRRRRKTIEEAVLAHAPALMKTDGYAFVTLILGQFPNLNNKIIQKFLSMGKEGAELEFLYLKQVLMASSTTSGGSPSDEADVVKDLLDRSKLRIADDPAVQERFVRLLCEFEPAGVFPYLESHDSYKVDACLRLCKEFAITDAEAYLLERTGDVTGALTLILQSLEQKLKILKPALRGYNVSAVSSSSTGASDMLVSTGGGTGGAGGSSGLTSTSRHQSSDRIIDSVQEGKDATKTLEVALTMCQRNSLRNRDEQAEKLWFTLLDKLLRIQNSVKRSLSSKTSSRNVPVTRTHSSGGNSGHGAMTAFQVALNEMIRFILERMASSVSLKSILFKITNEHGRGAFGDFRPTIFGMLDTYNYEQNIYQTANALISVDLFDQITTLKRAKSRCYAPPSNVCGYCHVTLSKPPFGMGQSGAPGTEKWHLHTSMVLVTSGQTFHESCGKAWQQGVDTKTPAARGAPQSKLSRHHSSISSMASDGLAGEDEAGSRLQRKQPSTRRYLTRLKTQRRASRRQVSPHVVLESLIREDNGRNKYLKSSRAVFSLRPDPEVAASKVKKRLGTRKPGGLGSVALESMSEGKPAAKATRSAIYSVGSWRLGDDGSIHRRGRLKYSTGDVYDGEWVDGKRHGQGVLTFGAGGSYTGEFANGLFEGFGVLRVPKTQHPLTKQWLRGEKYEGEFLRGLKHGRGTWQTPSGDVYDGEFVRGLRHGRGELRFRNGSTHSGDFRLDYFHGFGRVSYGPGGIHGSYVGEFADGKRHGRGVRIYGNDEANRTNRRRYEGAWEDDEPQGTGVLERDSCTAVGMFERGLQKGPGAMRFANGDTYDGNFEKGDFHGEGRIVYRDGGAFEGTFLRSKRHGKGTRVFSNGDRYVGDWADDLMHGRGVHTSTIDFTPRGKTKKGGGSGKLVYDGEYFNGHQTGEATIVYVFIPYMPDTEERPETELASKTQEDSANQPQKQWPNWEWNGEFEFPEGSGCWHRGRGKTTYQGGVLRGRFHGQGALRSPDGKLWREFDTLTTKNTLEKDVPTITLADSRLGLYGVVHYVGEFVKNVRHGEGELLYTNGYRLRGRFANGFVEGVACYGVGRLGGDARWRYGEFVRGERKRWLSEEEEAVILKQKQDEQAAETRKQSLLRTLMPR</sequence>
<dbReference type="Pfam" id="PF23410">
    <property type="entry name" value="Beta-prop_VPS8"/>
    <property type="match status" value="1"/>
</dbReference>
<dbReference type="STRING" id="164328.H3GT40"/>
<dbReference type="InterPro" id="IPR036322">
    <property type="entry name" value="WD40_repeat_dom_sf"/>
</dbReference>
<dbReference type="SUPFAM" id="SSF82185">
    <property type="entry name" value="Histone H3 K4-specific methyltransferase SET7/9 N-terminal domain"/>
    <property type="match status" value="4"/>
</dbReference>
<dbReference type="Gene3D" id="2.20.110.10">
    <property type="entry name" value="Histone H3 K4-specific methyltransferase SET7/9 N-terminal domain"/>
    <property type="match status" value="5"/>
</dbReference>
<feature type="compositionally biased region" description="Basic and acidic residues" evidence="3">
    <location>
        <begin position="2142"/>
        <end position="2154"/>
    </location>
</feature>